<accession>A0A074Z3Q3</accession>
<dbReference type="EMBL" id="KL584765">
    <property type="protein sequence ID" value="KEQ93626.1"/>
    <property type="molecule type" value="Genomic_DNA"/>
</dbReference>
<proteinExistence type="predicted"/>
<dbReference type="RefSeq" id="XP_013342079.1">
    <property type="nucleotide sequence ID" value="XM_013486625.1"/>
</dbReference>
<protein>
    <recommendedName>
        <fullName evidence="5">Stress response protein ish1</fullName>
    </recommendedName>
</protein>
<feature type="chain" id="PRO_5001705321" description="Stress response protein ish1" evidence="2">
    <location>
        <begin position="21"/>
        <end position="576"/>
    </location>
</feature>
<dbReference type="AlphaFoldDB" id="A0A074Z3Q3"/>
<name>A0A074Z3Q3_AURSE</name>
<evidence type="ECO:0000313" key="3">
    <source>
        <dbReference type="EMBL" id="KEQ93626.1"/>
    </source>
</evidence>
<evidence type="ECO:0000313" key="4">
    <source>
        <dbReference type="Proteomes" id="UP000030641"/>
    </source>
</evidence>
<dbReference type="STRING" id="1043005.A0A074Z3Q3"/>
<evidence type="ECO:0008006" key="5">
    <source>
        <dbReference type="Google" id="ProtNLM"/>
    </source>
</evidence>
<dbReference type="Proteomes" id="UP000030641">
    <property type="component" value="Unassembled WGS sequence"/>
</dbReference>
<dbReference type="GeneID" id="25366985"/>
<dbReference type="InterPro" id="IPR018803">
    <property type="entry name" value="Ish1/Msc1-like"/>
</dbReference>
<feature type="region of interest" description="Disordered" evidence="1">
    <location>
        <begin position="549"/>
        <end position="576"/>
    </location>
</feature>
<sequence>MRFNFATVAVLALGAQSVAASTWFSKAAYNKWHETELERWLSDHDVPYPTSADRKDLVDLVKTNWDQKIARPYNSWDTKQLQNYISSSGQEIKKGTEQNKDSLVSQVKSYWHETADQASDAYASVQDWVFDSWTESQLKSFLDYHSIPNPSPRSRDTLLHSARSNYQAVAKKAGETTAYPGNWLYSQWSDSDLKAWLDERGIPAPQPTSRDKMIAALRRNARTASNQAAKAAASASTSAVGAQQSLSDQLLNSWSDSQLKQFFDKNGIKVPQGSKRNELMALARKHSAKLSGDNVSASASSVYGEASKSAASVYNAASGAAGKSASSLSGAAAKSASSASGVAGKSASSASVVAGKSASSLSGAAAKSASSATNAAGSQFAYATDAAYGSAQYWFDWAKAQVGIGGEQAKSSLASISSVASASASSLSSVASVSGSSGFHAATDAAAATASSAASVASKSGSSGYYAASDAAGSSASSLSGAAAKSASSASSVASKSASSAASAASVAASKSSSSLSASGPSSASSAASSVASSVSKAGAGYAQQAADAVVENASSAKHRASEAAQRATDRVKEEL</sequence>
<dbReference type="Pfam" id="PF10281">
    <property type="entry name" value="Ish1"/>
    <property type="match status" value="4"/>
</dbReference>
<dbReference type="HOGENOM" id="CLU_022672_1_0_1"/>
<evidence type="ECO:0000256" key="1">
    <source>
        <dbReference type="SAM" id="MobiDB-lite"/>
    </source>
</evidence>
<dbReference type="OMA" id="VKDMAYE"/>
<keyword evidence="2" id="KW-0732">Signal</keyword>
<evidence type="ECO:0000256" key="2">
    <source>
        <dbReference type="SAM" id="SignalP"/>
    </source>
</evidence>
<feature type="signal peptide" evidence="2">
    <location>
        <begin position="1"/>
        <end position="20"/>
    </location>
</feature>
<dbReference type="OrthoDB" id="2527403at2759"/>
<gene>
    <name evidence="3" type="ORF">AUEXF2481DRAFT_41855</name>
</gene>
<organism evidence="3 4">
    <name type="scientific">Aureobasidium subglaciale (strain EXF-2481)</name>
    <name type="common">Aureobasidium pullulans var. subglaciale</name>
    <dbReference type="NCBI Taxonomy" id="1043005"/>
    <lineage>
        <taxon>Eukaryota</taxon>
        <taxon>Fungi</taxon>
        <taxon>Dikarya</taxon>
        <taxon>Ascomycota</taxon>
        <taxon>Pezizomycotina</taxon>
        <taxon>Dothideomycetes</taxon>
        <taxon>Dothideomycetidae</taxon>
        <taxon>Dothideales</taxon>
        <taxon>Saccotheciaceae</taxon>
        <taxon>Aureobasidium</taxon>
    </lineage>
</organism>
<keyword evidence="4" id="KW-1185">Reference proteome</keyword>
<reference evidence="3 4" key="1">
    <citation type="journal article" date="2014" name="BMC Genomics">
        <title>Genome sequencing of four Aureobasidium pullulans varieties: biotechnological potential, stress tolerance, and description of new species.</title>
        <authorList>
            <person name="Gostin Ar C."/>
            <person name="Ohm R.A."/>
            <person name="Kogej T."/>
            <person name="Sonjak S."/>
            <person name="Turk M."/>
            <person name="Zajc J."/>
            <person name="Zalar P."/>
            <person name="Grube M."/>
            <person name="Sun H."/>
            <person name="Han J."/>
            <person name="Sharma A."/>
            <person name="Chiniquy J."/>
            <person name="Ngan C.Y."/>
            <person name="Lipzen A."/>
            <person name="Barry K."/>
            <person name="Grigoriev I.V."/>
            <person name="Gunde-Cimerman N."/>
        </authorList>
    </citation>
    <scope>NUCLEOTIDE SEQUENCE [LARGE SCALE GENOMIC DNA]</scope>
    <source>
        <strain evidence="3 4">EXF-2481</strain>
    </source>
</reference>
<dbReference type="InParanoid" id="A0A074Z3Q3"/>